<reference evidence="8" key="1">
    <citation type="journal article" date="2019" name="Int. J. Syst. Evol. Microbiol.">
        <title>The Global Catalogue of Microorganisms (GCM) 10K type strain sequencing project: providing services to taxonomists for standard genome sequencing and annotation.</title>
        <authorList>
            <consortium name="The Broad Institute Genomics Platform"/>
            <consortium name="The Broad Institute Genome Sequencing Center for Infectious Disease"/>
            <person name="Wu L."/>
            <person name="Ma J."/>
        </authorList>
    </citation>
    <scope>NUCLEOTIDE SEQUENCE [LARGE SCALE GENOMIC DNA]</scope>
    <source>
        <strain evidence="8">CGMCC 1.16031</strain>
    </source>
</reference>
<comment type="function">
    <text evidence="1">Catalyzes the reversible oxidative deamination of glutamate to alpha-ketoglutarate and ammonia.</text>
</comment>
<dbReference type="InterPro" id="IPR033524">
    <property type="entry name" value="Glu/Leu/Phe/Val_DH_AS"/>
</dbReference>
<dbReference type="PROSITE" id="PS00074">
    <property type="entry name" value="GLFV_DEHYDROGENASE"/>
    <property type="match status" value="1"/>
</dbReference>
<dbReference type="Pfam" id="PF00208">
    <property type="entry name" value="ELFV_dehydrog"/>
    <property type="match status" value="2"/>
</dbReference>
<evidence type="ECO:0000313" key="8">
    <source>
        <dbReference type="Proteomes" id="UP001596364"/>
    </source>
</evidence>
<evidence type="ECO:0000259" key="6">
    <source>
        <dbReference type="SMART" id="SM00839"/>
    </source>
</evidence>
<evidence type="ECO:0000256" key="1">
    <source>
        <dbReference type="ARBA" id="ARBA00003868"/>
    </source>
</evidence>
<evidence type="ECO:0000256" key="5">
    <source>
        <dbReference type="RuleBase" id="RU004417"/>
    </source>
</evidence>
<comment type="similarity">
    <text evidence="2 5">Belongs to the Glu/Leu/Phe/Val dehydrogenases family.</text>
</comment>
<dbReference type="PIRSF" id="PIRSF000188">
    <property type="entry name" value="Phe_leu_dh"/>
    <property type="match status" value="1"/>
</dbReference>
<dbReference type="InterPro" id="IPR016211">
    <property type="entry name" value="Glu/Phe/Leu/Val/Trp_DH_bac/arc"/>
</dbReference>
<dbReference type="SUPFAM" id="SSF51735">
    <property type="entry name" value="NAD(P)-binding Rossmann-fold domains"/>
    <property type="match status" value="1"/>
</dbReference>
<dbReference type="EMBL" id="JBHSUS010000001">
    <property type="protein sequence ID" value="MFC6439559.1"/>
    <property type="molecule type" value="Genomic_DNA"/>
</dbReference>
<accession>A0ABW1XIF4</accession>
<dbReference type="PANTHER" id="PTHR42722">
    <property type="entry name" value="LEUCINE DEHYDROGENASE"/>
    <property type="match status" value="1"/>
</dbReference>
<protein>
    <submittedName>
        <fullName evidence="7">Glu/Leu/Phe/Val dehydrogenase dimerization domain-containing protein</fullName>
    </submittedName>
</protein>
<dbReference type="InterPro" id="IPR036291">
    <property type="entry name" value="NAD(P)-bd_dom_sf"/>
</dbReference>
<evidence type="ECO:0000256" key="3">
    <source>
        <dbReference type="ARBA" id="ARBA00023002"/>
    </source>
</evidence>
<dbReference type="Proteomes" id="UP001596364">
    <property type="component" value="Unassembled WGS sequence"/>
</dbReference>
<dbReference type="PRINTS" id="PR00082">
    <property type="entry name" value="GLFDHDRGNASE"/>
</dbReference>
<organism evidence="7 8">
    <name type="scientific">Pseudobowmanella zhangzhouensis</name>
    <dbReference type="NCBI Taxonomy" id="1537679"/>
    <lineage>
        <taxon>Bacteria</taxon>
        <taxon>Pseudomonadati</taxon>
        <taxon>Pseudomonadota</taxon>
        <taxon>Gammaproteobacteria</taxon>
        <taxon>Alteromonadales</taxon>
        <taxon>Alteromonadaceae</taxon>
    </lineage>
</organism>
<dbReference type="CDD" id="cd01075">
    <property type="entry name" value="NAD_bind_Leu_Phe_Val_DH"/>
    <property type="match status" value="1"/>
</dbReference>
<dbReference type="RefSeq" id="WP_131257159.1">
    <property type="nucleotide sequence ID" value="NZ_JBHSUS010000001.1"/>
</dbReference>
<dbReference type="PANTHER" id="PTHR42722:SF1">
    <property type="entry name" value="VALINE DEHYDROGENASE"/>
    <property type="match status" value="1"/>
</dbReference>
<evidence type="ECO:0000256" key="4">
    <source>
        <dbReference type="ARBA" id="ARBA00023027"/>
    </source>
</evidence>
<dbReference type="Gene3D" id="3.40.50.10860">
    <property type="entry name" value="Leucine Dehydrogenase, chain A, domain 1"/>
    <property type="match status" value="1"/>
</dbReference>
<keyword evidence="3 5" id="KW-0560">Oxidoreductase</keyword>
<evidence type="ECO:0000313" key="7">
    <source>
        <dbReference type="EMBL" id="MFC6439559.1"/>
    </source>
</evidence>
<evidence type="ECO:0000256" key="2">
    <source>
        <dbReference type="ARBA" id="ARBA00006382"/>
    </source>
</evidence>
<dbReference type="SMART" id="SM00839">
    <property type="entry name" value="ELFV_dehydrog"/>
    <property type="match status" value="1"/>
</dbReference>
<dbReference type="Pfam" id="PF02812">
    <property type="entry name" value="ELFV_dehydrog_N"/>
    <property type="match status" value="1"/>
</dbReference>
<dbReference type="Gene3D" id="3.40.50.720">
    <property type="entry name" value="NAD(P)-binding Rossmann-like Domain"/>
    <property type="match status" value="1"/>
</dbReference>
<feature type="domain" description="Glutamate/phenylalanine/leucine/valine/L-tryptophan dehydrogenase C-terminal" evidence="6">
    <location>
        <begin position="149"/>
        <end position="350"/>
    </location>
</feature>
<name>A0ABW1XIF4_9ALTE</name>
<dbReference type="SUPFAM" id="SSF53223">
    <property type="entry name" value="Aminoacid dehydrogenase-like, N-terminal domain"/>
    <property type="match status" value="1"/>
</dbReference>
<comment type="caution">
    <text evidence="7">The sequence shown here is derived from an EMBL/GenBank/DDBJ whole genome shotgun (WGS) entry which is preliminary data.</text>
</comment>
<sequence>MSLFEHPAFDNHEHIAFRFDEKTGLKAIIAVHNTNLGPTLGGCRMWPYASSAEALNDVLRLSRGMTYKSALANLPQGGGKSVIIGDPRTDITPALMHAMGDFVQSLGGKYVTAEDSGISPQSLKLMAQRCDYVAGTQAKYSYHGGEADGNPSPATAYGTFVGIQASVKQRLGRSVDGLTVAIQGLGHVGYRLAELLHAAGANLIVTDIFPDNLEKAEKLLGATLVKPEAIYAVKADVFAPCAFGAVINDDTIEQFNFSVIAGAANNQLAHESHGEILRQRDILYAPDYVINAGGVIDIYHQNIDSSNAALRTHIEQIGETLTEIFMRSQQQGDATNIVANLMAEERFSAK</sequence>
<dbReference type="InterPro" id="IPR006095">
    <property type="entry name" value="Glu/Leu/Phe/Val/Trp_DH"/>
</dbReference>
<keyword evidence="4" id="KW-0520">NAD</keyword>
<dbReference type="InterPro" id="IPR046346">
    <property type="entry name" value="Aminoacid_DH-like_N_sf"/>
</dbReference>
<gene>
    <name evidence="7" type="ORF">ACFP85_05265</name>
</gene>
<dbReference type="InterPro" id="IPR006097">
    <property type="entry name" value="Glu/Leu/Phe/Val/Trp_DH_dimer"/>
</dbReference>
<dbReference type="InterPro" id="IPR006096">
    <property type="entry name" value="Glu/Leu/Phe/Val/Trp_DH_C"/>
</dbReference>
<keyword evidence="8" id="KW-1185">Reference proteome</keyword>
<proteinExistence type="inferred from homology"/>